<dbReference type="EMBL" id="CAJMWS010000265">
    <property type="protein sequence ID" value="CAE6386958.1"/>
    <property type="molecule type" value="Genomic_DNA"/>
</dbReference>
<keyword evidence="1" id="KW-1133">Transmembrane helix</keyword>
<proteinExistence type="predicted"/>
<protein>
    <submittedName>
        <fullName evidence="2">Uncharacterized protein</fullName>
    </submittedName>
</protein>
<keyword evidence="1" id="KW-0472">Membrane</keyword>
<accession>A0A8H2ZZW9</accession>
<feature type="transmembrane region" description="Helical" evidence="1">
    <location>
        <begin position="46"/>
        <end position="69"/>
    </location>
</feature>
<sequence>MAQRTAATVLRLPDSFNGHAIAVTLLTSLAFSLITIGLVAPTAGLYQLFILIAVAPVTLIHHVTIICLLRKHRDEVMKLSLVPECLTRKTNIGFMGLFELTWLAGTATGFWFYAEYHTSTDMAIWPGLAVTSNVIALFECLVLLAMIVFCIRARSEKLRVPRELNLTP</sequence>
<dbReference type="AlphaFoldDB" id="A0A8H2ZZW9"/>
<name>A0A8H2ZZW9_9AGAM</name>
<organism evidence="2 3">
    <name type="scientific">Rhizoctonia solani</name>
    <dbReference type="NCBI Taxonomy" id="456999"/>
    <lineage>
        <taxon>Eukaryota</taxon>
        <taxon>Fungi</taxon>
        <taxon>Dikarya</taxon>
        <taxon>Basidiomycota</taxon>
        <taxon>Agaricomycotina</taxon>
        <taxon>Agaricomycetes</taxon>
        <taxon>Cantharellales</taxon>
        <taxon>Ceratobasidiaceae</taxon>
        <taxon>Rhizoctonia</taxon>
    </lineage>
</organism>
<reference evidence="2" key="1">
    <citation type="submission" date="2021-01" db="EMBL/GenBank/DDBJ databases">
        <authorList>
            <person name="Kaushik A."/>
        </authorList>
    </citation>
    <scope>NUCLEOTIDE SEQUENCE</scope>
    <source>
        <strain evidence="2">AG1-1C</strain>
    </source>
</reference>
<feature type="transmembrane region" description="Helical" evidence="1">
    <location>
        <begin position="90"/>
        <end position="114"/>
    </location>
</feature>
<comment type="caution">
    <text evidence="2">The sequence shown here is derived from an EMBL/GenBank/DDBJ whole genome shotgun (WGS) entry which is preliminary data.</text>
</comment>
<keyword evidence="1" id="KW-0812">Transmembrane</keyword>
<evidence type="ECO:0000313" key="3">
    <source>
        <dbReference type="Proteomes" id="UP000663846"/>
    </source>
</evidence>
<dbReference type="Proteomes" id="UP000663846">
    <property type="component" value="Unassembled WGS sequence"/>
</dbReference>
<feature type="transmembrane region" description="Helical" evidence="1">
    <location>
        <begin position="134"/>
        <end position="153"/>
    </location>
</feature>
<evidence type="ECO:0000313" key="2">
    <source>
        <dbReference type="EMBL" id="CAE6386958.1"/>
    </source>
</evidence>
<evidence type="ECO:0000256" key="1">
    <source>
        <dbReference type="SAM" id="Phobius"/>
    </source>
</evidence>
<gene>
    <name evidence="2" type="ORF">RDB_LOCUS40241</name>
</gene>
<feature type="transmembrane region" description="Helical" evidence="1">
    <location>
        <begin position="20"/>
        <end position="40"/>
    </location>
</feature>